<keyword evidence="2" id="KW-0472">Membrane</keyword>
<gene>
    <name evidence="3" type="ORF">ACFPM3_02690</name>
</gene>
<organism evidence="3 4">
    <name type="scientific">Streptomyces coeruleoprunus</name>
    <dbReference type="NCBI Taxonomy" id="285563"/>
    <lineage>
        <taxon>Bacteria</taxon>
        <taxon>Bacillati</taxon>
        <taxon>Actinomycetota</taxon>
        <taxon>Actinomycetes</taxon>
        <taxon>Kitasatosporales</taxon>
        <taxon>Streptomycetaceae</taxon>
        <taxon>Streptomyces</taxon>
    </lineage>
</organism>
<accession>A0ABV9X8B4</accession>
<feature type="transmembrane region" description="Helical" evidence="2">
    <location>
        <begin position="64"/>
        <end position="84"/>
    </location>
</feature>
<reference evidence="4" key="1">
    <citation type="journal article" date="2019" name="Int. J. Syst. Evol. Microbiol.">
        <title>The Global Catalogue of Microorganisms (GCM) 10K type strain sequencing project: providing services to taxonomists for standard genome sequencing and annotation.</title>
        <authorList>
            <consortium name="The Broad Institute Genomics Platform"/>
            <consortium name="The Broad Institute Genome Sequencing Center for Infectious Disease"/>
            <person name="Wu L."/>
            <person name="Ma J."/>
        </authorList>
    </citation>
    <scope>NUCLEOTIDE SEQUENCE [LARGE SCALE GENOMIC DNA]</scope>
    <source>
        <strain evidence="4">CGMCC 4.1648</strain>
    </source>
</reference>
<keyword evidence="4" id="KW-1185">Reference proteome</keyword>
<feature type="compositionally biased region" description="Basic and acidic residues" evidence="1">
    <location>
        <begin position="10"/>
        <end position="20"/>
    </location>
</feature>
<sequence>MTQNAPVAEARSDGRGRRDDLATRLAPAPEHSGDGCVHFVEGMVIAFVAGAAGKYFADDRGLPWLTAVGAVVAVLIVVGTIALLRSETRDARRVRAGAPQAAALTAGARYCYTCRGVFHSSGGPWQGLLTPEQFRRHVWTAAGYGDLLDAKAKGDERS</sequence>
<dbReference type="EMBL" id="JBHSJD010000002">
    <property type="protein sequence ID" value="MFC5021057.1"/>
    <property type="molecule type" value="Genomic_DNA"/>
</dbReference>
<proteinExistence type="predicted"/>
<feature type="region of interest" description="Disordered" evidence="1">
    <location>
        <begin position="1"/>
        <end position="20"/>
    </location>
</feature>
<dbReference type="RefSeq" id="WP_345693048.1">
    <property type="nucleotide sequence ID" value="NZ_BAABIT010000001.1"/>
</dbReference>
<evidence type="ECO:0000256" key="1">
    <source>
        <dbReference type="SAM" id="MobiDB-lite"/>
    </source>
</evidence>
<evidence type="ECO:0000256" key="2">
    <source>
        <dbReference type="SAM" id="Phobius"/>
    </source>
</evidence>
<keyword evidence="2" id="KW-0812">Transmembrane</keyword>
<keyword evidence="2" id="KW-1133">Transmembrane helix</keyword>
<protein>
    <submittedName>
        <fullName evidence="3">Uncharacterized protein</fullName>
    </submittedName>
</protein>
<name>A0ABV9X8B4_9ACTN</name>
<comment type="caution">
    <text evidence="3">The sequence shown here is derived from an EMBL/GenBank/DDBJ whole genome shotgun (WGS) entry which is preliminary data.</text>
</comment>
<evidence type="ECO:0000313" key="4">
    <source>
        <dbReference type="Proteomes" id="UP001595829"/>
    </source>
</evidence>
<dbReference type="Proteomes" id="UP001595829">
    <property type="component" value="Unassembled WGS sequence"/>
</dbReference>
<evidence type="ECO:0000313" key="3">
    <source>
        <dbReference type="EMBL" id="MFC5021057.1"/>
    </source>
</evidence>